<dbReference type="InterPro" id="IPR029063">
    <property type="entry name" value="SAM-dependent_MTases_sf"/>
</dbReference>
<dbReference type="Pfam" id="PF02384">
    <property type="entry name" value="N6_Mtase"/>
    <property type="match status" value="1"/>
</dbReference>
<reference evidence="3" key="1">
    <citation type="submission" date="2020-08" db="EMBL/GenBank/DDBJ databases">
        <title>Genome public.</title>
        <authorList>
            <person name="Liu C."/>
            <person name="Sun Q."/>
        </authorList>
    </citation>
    <scope>NUCLEOTIDE SEQUENCE</scope>
    <source>
        <strain evidence="3">BX22</strain>
    </source>
</reference>
<keyword evidence="3" id="KW-0489">Methyltransferase</keyword>
<dbReference type="GO" id="GO:0008170">
    <property type="term" value="F:N-methyltransferase activity"/>
    <property type="evidence" value="ECO:0007669"/>
    <property type="project" value="InterPro"/>
</dbReference>
<dbReference type="Proteomes" id="UP000637359">
    <property type="component" value="Unassembled WGS sequence"/>
</dbReference>
<comment type="caution">
    <text evidence="3">The sequence shown here is derived from an EMBL/GenBank/DDBJ whole genome shotgun (WGS) entry which is preliminary data.</text>
</comment>
<dbReference type="InterPro" id="IPR048375">
    <property type="entry name" value="YtxK-like_N"/>
</dbReference>
<feature type="domain" description="DNA methylase adenine-specific" evidence="1">
    <location>
        <begin position="94"/>
        <end position="292"/>
    </location>
</feature>
<dbReference type="SUPFAM" id="SSF53335">
    <property type="entry name" value="S-adenosyl-L-methionine-dependent methyltransferases"/>
    <property type="match status" value="1"/>
</dbReference>
<dbReference type="PANTHER" id="PTHR41313">
    <property type="entry name" value="ADENINE-SPECIFIC METHYLTRANSFERASE"/>
    <property type="match status" value="1"/>
</dbReference>
<keyword evidence="4" id="KW-1185">Reference proteome</keyword>
<dbReference type="AlphaFoldDB" id="A0A923RK85"/>
<dbReference type="EMBL" id="JACOOL010000018">
    <property type="protein sequence ID" value="MBC5638646.1"/>
    <property type="molecule type" value="Genomic_DNA"/>
</dbReference>
<dbReference type="GO" id="GO:0003677">
    <property type="term" value="F:DNA binding"/>
    <property type="evidence" value="ECO:0007669"/>
    <property type="project" value="InterPro"/>
</dbReference>
<gene>
    <name evidence="3" type="ORF">H8S33_17885</name>
</gene>
<dbReference type="Pfam" id="PF21106">
    <property type="entry name" value="YtxK_like"/>
    <property type="match status" value="1"/>
</dbReference>
<name>A0A923RK85_9BACI</name>
<evidence type="ECO:0000259" key="1">
    <source>
        <dbReference type="Pfam" id="PF02384"/>
    </source>
</evidence>
<dbReference type="GO" id="GO:0032259">
    <property type="term" value="P:methylation"/>
    <property type="evidence" value="ECO:0007669"/>
    <property type="project" value="UniProtKB-KW"/>
</dbReference>
<dbReference type="PIRSF" id="PIRSF026567">
    <property type="entry name" value="Adenine_mtase_bact_prd"/>
    <property type="match status" value="1"/>
</dbReference>
<evidence type="ECO:0000313" key="3">
    <source>
        <dbReference type="EMBL" id="MBC5638646.1"/>
    </source>
</evidence>
<dbReference type="InterPro" id="IPR003356">
    <property type="entry name" value="DNA_methylase_A-5"/>
</dbReference>
<protein>
    <submittedName>
        <fullName evidence="3">Class I SAM-dependent methyltransferase</fullName>
    </submittedName>
</protein>
<dbReference type="RefSeq" id="WP_186871346.1">
    <property type="nucleotide sequence ID" value="NZ_JACOOL010000018.1"/>
</dbReference>
<evidence type="ECO:0000259" key="2">
    <source>
        <dbReference type="Pfam" id="PF21106"/>
    </source>
</evidence>
<dbReference type="PANTHER" id="PTHR41313:SF1">
    <property type="entry name" value="DNA METHYLASE ADENINE-SPECIFIC DOMAIN-CONTAINING PROTEIN"/>
    <property type="match status" value="1"/>
</dbReference>
<dbReference type="InterPro" id="IPR052933">
    <property type="entry name" value="DNA_Protect_Modify"/>
</dbReference>
<dbReference type="PRINTS" id="PR00507">
    <property type="entry name" value="N12N6MTFRASE"/>
</dbReference>
<dbReference type="InterPro" id="IPR016843">
    <property type="entry name" value="S-AdoMet-dep_Ade-MeTrfase_prd"/>
</dbReference>
<keyword evidence="3" id="KW-0808">Transferase</keyword>
<dbReference type="CDD" id="cd02440">
    <property type="entry name" value="AdoMet_MTases"/>
    <property type="match status" value="1"/>
</dbReference>
<evidence type="ECO:0000313" key="4">
    <source>
        <dbReference type="Proteomes" id="UP000637359"/>
    </source>
</evidence>
<dbReference type="Gene3D" id="3.40.50.150">
    <property type="entry name" value="Vaccinia Virus protein VP39"/>
    <property type="match status" value="1"/>
</dbReference>
<feature type="domain" description="YtxK-like N-terminal helical" evidence="2">
    <location>
        <begin position="7"/>
        <end position="85"/>
    </location>
</feature>
<proteinExistence type="predicted"/>
<organism evidence="3 4">
    <name type="scientific">Ornithinibacillus hominis</name>
    <dbReference type="NCBI Taxonomy" id="2763055"/>
    <lineage>
        <taxon>Bacteria</taxon>
        <taxon>Bacillati</taxon>
        <taxon>Bacillota</taxon>
        <taxon>Bacilli</taxon>
        <taxon>Bacillales</taxon>
        <taxon>Bacillaceae</taxon>
        <taxon>Ornithinibacillus</taxon>
    </lineage>
</organism>
<accession>A0A923RK85</accession>
<sequence>MEKTKVENLFEWMDETTQVIEQHLNEPYLDSLVLALETLYYQSPEESMDDILTHKLNTALERIQLNDYHSDDIRKAIQFAVLKGMKDTTQQQHLITPEAVSLLVGYLVQKLVKSETLRIFDPASGTGNMLTTVISQLDTSVEAYASEVDPTLIQLALISANLQKTPIEFFHQDSLRPFLLDPVDLIVSDLPVGYYPDDIRAASYELKAKEGHSFSHHLFIEQSLNYTKHGGHLVLMVPNFIFESEGKDELHAFIQKHAHIVGVVQLPESAFKSKKNAKFILILQKKGKNTEGPKQPLLVQLPSLKNTSAMEDVLSKMNNWFKDYHNNRSEQN</sequence>
<dbReference type="Gene3D" id="1.10.150.470">
    <property type="match status" value="1"/>
</dbReference>